<accession>A0A4R9JJP4</accession>
<feature type="repeat" description="ANK" evidence="3">
    <location>
        <begin position="265"/>
        <end position="297"/>
    </location>
</feature>
<name>A0A4R9JJP4_9LEPT</name>
<dbReference type="AlphaFoldDB" id="A0A4R9JJP4"/>
<organism evidence="4 5">
    <name type="scientific">Leptospira perdikensis</name>
    <dbReference type="NCBI Taxonomy" id="2484948"/>
    <lineage>
        <taxon>Bacteria</taxon>
        <taxon>Pseudomonadati</taxon>
        <taxon>Spirochaetota</taxon>
        <taxon>Spirochaetia</taxon>
        <taxon>Leptospirales</taxon>
        <taxon>Leptospiraceae</taxon>
        <taxon>Leptospira</taxon>
    </lineage>
</organism>
<dbReference type="GO" id="GO:0045944">
    <property type="term" value="P:positive regulation of transcription by RNA polymerase II"/>
    <property type="evidence" value="ECO:0007669"/>
    <property type="project" value="TreeGrafter"/>
</dbReference>
<gene>
    <name evidence="4" type="ORF">EHQ49_02380</name>
</gene>
<dbReference type="InterPro" id="IPR050663">
    <property type="entry name" value="Ankyrin-SOCS_Box"/>
</dbReference>
<dbReference type="Pfam" id="PF00023">
    <property type="entry name" value="Ank"/>
    <property type="match status" value="1"/>
</dbReference>
<evidence type="ECO:0000313" key="5">
    <source>
        <dbReference type="Proteomes" id="UP000298125"/>
    </source>
</evidence>
<keyword evidence="1" id="KW-0677">Repeat</keyword>
<dbReference type="SMART" id="SM00248">
    <property type="entry name" value="ANK"/>
    <property type="match status" value="9"/>
</dbReference>
<feature type="repeat" description="ANK" evidence="3">
    <location>
        <begin position="227"/>
        <end position="264"/>
    </location>
</feature>
<dbReference type="Pfam" id="PF12796">
    <property type="entry name" value="Ank_2"/>
    <property type="match status" value="3"/>
</dbReference>
<dbReference type="PROSITE" id="PS50088">
    <property type="entry name" value="ANK_REPEAT"/>
    <property type="match status" value="6"/>
</dbReference>
<feature type="repeat" description="ANK" evidence="3">
    <location>
        <begin position="194"/>
        <end position="226"/>
    </location>
</feature>
<feature type="repeat" description="ANK" evidence="3">
    <location>
        <begin position="331"/>
        <end position="363"/>
    </location>
</feature>
<reference evidence="4" key="1">
    <citation type="journal article" date="2019" name="PLoS Negl. Trop. Dis.">
        <title>Revisiting the worldwide diversity of Leptospira species in the environment.</title>
        <authorList>
            <person name="Vincent A.T."/>
            <person name="Schiettekatte O."/>
            <person name="Bourhy P."/>
            <person name="Veyrier F.J."/>
            <person name="Picardeau M."/>
        </authorList>
    </citation>
    <scope>NUCLEOTIDE SEQUENCE [LARGE SCALE GENOMIC DNA]</scope>
    <source>
        <strain evidence="4">201702692</strain>
    </source>
</reference>
<dbReference type="EMBL" id="RQGA01000003">
    <property type="protein sequence ID" value="TGL45217.1"/>
    <property type="molecule type" value="Genomic_DNA"/>
</dbReference>
<dbReference type="SUPFAM" id="SSF48403">
    <property type="entry name" value="Ankyrin repeat"/>
    <property type="match status" value="1"/>
</dbReference>
<dbReference type="GO" id="GO:0000976">
    <property type="term" value="F:transcription cis-regulatory region binding"/>
    <property type="evidence" value="ECO:0007669"/>
    <property type="project" value="TreeGrafter"/>
</dbReference>
<dbReference type="PANTHER" id="PTHR24193:SF121">
    <property type="entry name" value="ADA2A-CONTAINING COMPLEX COMPONENT 3, ISOFORM D"/>
    <property type="match status" value="1"/>
</dbReference>
<sequence>MKFLIQFLSNTILFVVLTFPLFATELDLSQMRDPKTIKDKVNKGFDVNAKRSADGYTLLHYAAELGNPDLTKFLLSKGAKANETMIRGNTPLSTAIGFDKTEIIKILLEAGVDPNETLGEFDYKRSHFHYYMIKTRKFDPNIFRLFISKGANIETTDSFTETPLISAASLDFNYIHHAKNLMDAGANTNAQTNFGKTPLMVSVFIRHFALVDEFIKRGANIELEDSDGNTVLLAMINTGNDHSDKPKLFQMLLQAGANPNHQNKEGDTALHLSVIGHSYEILDLLTKQNVDSNLRNSKSVTALGQAIINENWKAVKILLTIEKNINGLDKYGSTMLHSAILNEKMELIKLLLEAGADPQTKDQWGKSAIEFAERQNNPKVLKLLKKE</sequence>
<protein>
    <submittedName>
        <fullName evidence="4">Ankyrin repeat domain-containing protein</fullName>
    </submittedName>
</protein>
<feature type="repeat" description="ANK" evidence="3">
    <location>
        <begin position="87"/>
        <end position="115"/>
    </location>
</feature>
<evidence type="ECO:0000313" key="4">
    <source>
        <dbReference type="EMBL" id="TGL45217.1"/>
    </source>
</evidence>
<dbReference type="PANTHER" id="PTHR24193">
    <property type="entry name" value="ANKYRIN REPEAT PROTEIN"/>
    <property type="match status" value="1"/>
</dbReference>
<evidence type="ECO:0000256" key="1">
    <source>
        <dbReference type="ARBA" id="ARBA00022737"/>
    </source>
</evidence>
<dbReference type="OrthoDB" id="7543342at2"/>
<dbReference type="PRINTS" id="PR01415">
    <property type="entry name" value="ANKYRIN"/>
</dbReference>
<feature type="repeat" description="ANK" evidence="3">
    <location>
        <begin position="54"/>
        <end position="82"/>
    </location>
</feature>
<dbReference type="InterPro" id="IPR002110">
    <property type="entry name" value="Ankyrin_rpt"/>
</dbReference>
<keyword evidence="5" id="KW-1185">Reference proteome</keyword>
<keyword evidence="2 3" id="KW-0040">ANK repeat</keyword>
<evidence type="ECO:0000256" key="3">
    <source>
        <dbReference type="PROSITE-ProRule" id="PRU00023"/>
    </source>
</evidence>
<dbReference type="Proteomes" id="UP000298125">
    <property type="component" value="Unassembled WGS sequence"/>
</dbReference>
<dbReference type="Gene3D" id="1.25.40.20">
    <property type="entry name" value="Ankyrin repeat-containing domain"/>
    <property type="match status" value="2"/>
</dbReference>
<proteinExistence type="predicted"/>
<evidence type="ECO:0000256" key="2">
    <source>
        <dbReference type="ARBA" id="ARBA00023043"/>
    </source>
</evidence>
<dbReference type="InterPro" id="IPR036770">
    <property type="entry name" value="Ankyrin_rpt-contain_sf"/>
</dbReference>
<dbReference type="PROSITE" id="PS50297">
    <property type="entry name" value="ANK_REP_REGION"/>
    <property type="match status" value="5"/>
</dbReference>
<comment type="caution">
    <text evidence="4">The sequence shown here is derived from an EMBL/GenBank/DDBJ whole genome shotgun (WGS) entry which is preliminary data.</text>
</comment>